<dbReference type="EMBL" id="JACGCM010000267">
    <property type="protein sequence ID" value="KAF6174434.1"/>
    <property type="molecule type" value="Genomic_DNA"/>
</dbReference>
<keyword evidence="2" id="KW-1185">Reference proteome</keyword>
<protein>
    <submittedName>
        <fullName evidence="1">Uncharacterized protein</fullName>
    </submittedName>
</protein>
<comment type="caution">
    <text evidence="1">The sequence shown here is derived from an EMBL/GenBank/DDBJ whole genome shotgun (WGS) entry which is preliminary data.</text>
</comment>
<dbReference type="Proteomes" id="UP000541444">
    <property type="component" value="Unassembled WGS sequence"/>
</dbReference>
<accession>A0A7J7P5M9</accession>
<proteinExistence type="predicted"/>
<evidence type="ECO:0000313" key="1">
    <source>
        <dbReference type="EMBL" id="KAF6174434.1"/>
    </source>
</evidence>
<feature type="non-terminal residue" evidence="1">
    <location>
        <position position="1"/>
    </location>
</feature>
<dbReference type="AlphaFoldDB" id="A0A7J7P5M9"/>
<evidence type="ECO:0000313" key="2">
    <source>
        <dbReference type="Proteomes" id="UP000541444"/>
    </source>
</evidence>
<organism evidence="1 2">
    <name type="scientific">Kingdonia uniflora</name>
    <dbReference type="NCBI Taxonomy" id="39325"/>
    <lineage>
        <taxon>Eukaryota</taxon>
        <taxon>Viridiplantae</taxon>
        <taxon>Streptophyta</taxon>
        <taxon>Embryophyta</taxon>
        <taxon>Tracheophyta</taxon>
        <taxon>Spermatophyta</taxon>
        <taxon>Magnoliopsida</taxon>
        <taxon>Ranunculales</taxon>
        <taxon>Circaeasteraceae</taxon>
        <taxon>Kingdonia</taxon>
    </lineage>
</organism>
<sequence length="169" mass="18761">DKIDEINSNNPDVEDDDLTEVLGSEYPGRMGATRFGISPTLFTGVKHGEVIVQSLHEEVRALWEELVVCKELNEKLNQGDVQDEITPPESNVLPSICHTISKSVNCRIYWLSPSNIVATCFWYIDDHTSRVHGAPLGNGMSKATYGDPECIIVTEVESFKQIGLQIDTV</sequence>
<gene>
    <name evidence="1" type="ORF">GIB67_024456</name>
</gene>
<name>A0A7J7P5M9_9MAGN</name>
<reference evidence="1 2" key="1">
    <citation type="journal article" date="2020" name="IScience">
        <title>Genome Sequencing of the Endangered Kingdonia uniflora (Circaeasteraceae, Ranunculales) Reveals Potential Mechanisms of Evolutionary Specialization.</title>
        <authorList>
            <person name="Sun Y."/>
            <person name="Deng T."/>
            <person name="Zhang A."/>
            <person name="Moore M.J."/>
            <person name="Landis J.B."/>
            <person name="Lin N."/>
            <person name="Zhang H."/>
            <person name="Zhang X."/>
            <person name="Huang J."/>
            <person name="Zhang X."/>
            <person name="Sun H."/>
            <person name="Wang H."/>
        </authorList>
    </citation>
    <scope>NUCLEOTIDE SEQUENCE [LARGE SCALE GENOMIC DNA]</scope>
    <source>
        <strain evidence="1">TB1705</strain>
        <tissue evidence="1">Leaf</tissue>
    </source>
</reference>